<keyword evidence="1" id="KW-0812">Transmembrane</keyword>
<dbReference type="AlphaFoldDB" id="A0A085B648"/>
<gene>
    <name evidence="2" type="ORF">IO89_19280</name>
</gene>
<keyword evidence="1" id="KW-0472">Membrane</keyword>
<dbReference type="Proteomes" id="UP000028623">
    <property type="component" value="Unassembled WGS sequence"/>
</dbReference>
<keyword evidence="3" id="KW-1185">Reference proteome</keyword>
<proteinExistence type="predicted"/>
<keyword evidence="1" id="KW-1133">Transmembrane helix</keyword>
<evidence type="ECO:0000313" key="3">
    <source>
        <dbReference type="Proteomes" id="UP000028623"/>
    </source>
</evidence>
<name>A0A085B648_9FLAO</name>
<reference evidence="2 3" key="1">
    <citation type="submission" date="2014-07" db="EMBL/GenBank/DDBJ databases">
        <title>Epilithonimonas lactis LMG 22401 Genome.</title>
        <authorList>
            <person name="Pipes S.E."/>
            <person name="Stropko S.J."/>
        </authorList>
    </citation>
    <scope>NUCLEOTIDE SEQUENCE [LARGE SCALE GENOMIC DNA]</scope>
    <source>
        <strain evidence="2 3">LMG 24401</strain>
    </source>
</reference>
<feature type="transmembrane region" description="Helical" evidence="1">
    <location>
        <begin position="116"/>
        <end position="136"/>
    </location>
</feature>
<feature type="transmembrane region" description="Helical" evidence="1">
    <location>
        <begin position="9"/>
        <end position="29"/>
    </location>
</feature>
<organism evidence="2 3">
    <name type="scientific">Epilithonimonas lactis</name>
    <dbReference type="NCBI Taxonomy" id="421072"/>
    <lineage>
        <taxon>Bacteria</taxon>
        <taxon>Pseudomonadati</taxon>
        <taxon>Bacteroidota</taxon>
        <taxon>Flavobacteriia</taxon>
        <taxon>Flavobacteriales</taxon>
        <taxon>Weeksellaceae</taxon>
        <taxon>Chryseobacterium group</taxon>
        <taxon>Epilithonimonas</taxon>
    </lineage>
</organism>
<accession>A0A085B648</accession>
<protein>
    <submittedName>
        <fullName evidence="2">Uncharacterized protein</fullName>
    </submittedName>
</protein>
<evidence type="ECO:0000313" key="2">
    <source>
        <dbReference type="EMBL" id="KFC17943.1"/>
    </source>
</evidence>
<dbReference type="EMBL" id="JPLY01000009">
    <property type="protein sequence ID" value="KFC17943.1"/>
    <property type="molecule type" value="Genomic_DNA"/>
</dbReference>
<sequence>MQNFFTKNYIIFLILKTITLIITLIYVYYYYFKKVQLFNENIADYSTRFLVGKFLILLMAIFCILEIFAVSNLFSFYKKKYLALNYILGVVSIIIVLPLLYNFVDDYHYFSGKVSPFSFLIPCLYIVSAVFDFSIAGKNLKN</sequence>
<feature type="transmembrane region" description="Helical" evidence="1">
    <location>
        <begin position="82"/>
        <end position="104"/>
    </location>
</feature>
<feature type="transmembrane region" description="Helical" evidence="1">
    <location>
        <begin position="49"/>
        <end position="70"/>
    </location>
</feature>
<comment type="caution">
    <text evidence="2">The sequence shown here is derived from an EMBL/GenBank/DDBJ whole genome shotgun (WGS) entry which is preliminary data.</text>
</comment>
<evidence type="ECO:0000256" key="1">
    <source>
        <dbReference type="SAM" id="Phobius"/>
    </source>
</evidence>